<protein>
    <submittedName>
        <fullName evidence="1">Uncharacterized protein</fullName>
    </submittedName>
</protein>
<proteinExistence type="predicted"/>
<reference evidence="1 2" key="1">
    <citation type="submission" date="2018-07" db="EMBL/GenBank/DDBJ databases">
        <title>Complete Genome and Methylome Analysis of Deinococcus wulumuqiensis NEB 479.</title>
        <authorList>
            <person name="Fomenkov A."/>
            <person name="Luyten Y."/>
            <person name="Vincze T."/>
            <person name="Anton B.P."/>
            <person name="Clark T."/>
            <person name="Roberts R.J."/>
            <person name="Morgan R.D."/>
        </authorList>
    </citation>
    <scope>NUCLEOTIDE SEQUENCE [LARGE SCALE GENOMIC DNA]</scope>
    <source>
        <strain evidence="1 2">NEB 479</strain>
    </source>
</reference>
<name>A0A345IIV0_9DEIO</name>
<gene>
    <name evidence="1" type="ORF">DVJ83_11360</name>
</gene>
<dbReference type="RefSeq" id="WP_114672416.1">
    <property type="nucleotide sequence ID" value="NZ_CP031158.1"/>
</dbReference>
<evidence type="ECO:0000313" key="2">
    <source>
        <dbReference type="Proteomes" id="UP000253744"/>
    </source>
</evidence>
<accession>A0A345IIV0</accession>
<dbReference type="AlphaFoldDB" id="A0A345IIV0"/>
<evidence type="ECO:0000313" key="1">
    <source>
        <dbReference type="EMBL" id="AXG99622.1"/>
    </source>
</evidence>
<organism evidence="1 2">
    <name type="scientific">Deinococcus wulumuqiensis</name>
    <dbReference type="NCBI Taxonomy" id="980427"/>
    <lineage>
        <taxon>Bacteria</taxon>
        <taxon>Thermotogati</taxon>
        <taxon>Deinococcota</taxon>
        <taxon>Deinococci</taxon>
        <taxon>Deinococcales</taxon>
        <taxon>Deinococcaceae</taxon>
        <taxon>Deinococcus</taxon>
    </lineage>
</organism>
<dbReference type="STRING" id="1288484.GCA_000348665_02974"/>
<dbReference type="KEGG" id="dwu:DVJ83_11360"/>
<sequence>MTPEFLRRRNALWKSLRSLPPQSPEFGEVLRELSALTGWDRARILAGLGHEGALTEPEA</sequence>
<dbReference type="Proteomes" id="UP000253744">
    <property type="component" value="Chromosome"/>
</dbReference>
<dbReference type="EMBL" id="CP031158">
    <property type="protein sequence ID" value="AXG99622.1"/>
    <property type="molecule type" value="Genomic_DNA"/>
</dbReference>